<feature type="transmembrane region" description="Helical" evidence="1">
    <location>
        <begin position="149"/>
        <end position="171"/>
    </location>
</feature>
<organism evidence="2 3">
    <name type="scientific">Caenorhabditis tropicalis</name>
    <dbReference type="NCBI Taxonomy" id="1561998"/>
    <lineage>
        <taxon>Eukaryota</taxon>
        <taxon>Metazoa</taxon>
        <taxon>Ecdysozoa</taxon>
        <taxon>Nematoda</taxon>
        <taxon>Chromadorea</taxon>
        <taxon>Rhabditida</taxon>
        <taxon>Rhabditina</taxon>
        <taxon>Rhabditomorpha</taxon>
        <taxon>Rhabditoidea</taxon>
        <taxon>Rhabditidae</taxon>
        <taxon>Peloderinae</taxon>
        <taxon>Caenorhabditis</taxon>
    </lineage>
</organism>
<dbReference type="Proteomes" id="UP000095282">
    <property type="component" value="Unplaced"/>
</dbReference>
<keyword evidence="1" id="KW-1133">Transmembrane helix</keyword>
<accession>A0A1I7UDW8</accession>
<dbReference type="WBParaSite" id="Csp11.Scaffold629.g8343.t1">
    <property type="protein sequence ID" value="Csp11.Scaffold629.g8343.t1"/>
    <property type="gene ID" value="Csp11.Scaffold629.g8343"/>
</dbReference>
<dbReference type="InterPro" id="IPR009545">
    <property type="entry name" value="Claudin-like"/>
</dbReference>
<evidence type="ECO:0000313" key="3">
    <source>
        <dbReference type="WBParaSite" id="Csp11.Scaffold629.g8343.t1"/>
    </source>
</evidence>
<name>A0A1I7UDW8_9PELO</name>
<reference evidence="3" key="1">
    <citation type="submission" date="2016-11" db="UniProtKB">
        <authorList>
            <consortium name="WormBaseParasite"/>
        </authorList>
    </citation>
    <scope>IDENTIFICATION</scope>
</reference>
<evidence type="ECO:0000313" key="2">
    <source>
        <dbReference type="Proteomes" id="UP000095282"/>
    </source>
</evidence>
<proteinExistence type="predicted"/>
<keyword evidence="1" id="KW-0472">Membrane</keyword>
<dbReference type="AlphaFoldDB" id="A0A1I7UDW8"/>
<dbReference type="Pfam" id="PF06653">
    <property type="entry name" value="Claudin_3"/>
    <property type="match status" value="1"/>
</dbReference>
<keyword evidence="1" id="KW-0812">Transmembrane</keyword>
<sequence>MVDAYAAHHTGKFTLKTAHLIFITVILGANLAFWMLLFSFMLPWWVTKDGEFLDEYSLFPYDTSIFQNYEWAEMVMHMIKLSFGLSFLISVLHLVIMCILPNRRTFCRQYYLWTSILSFFNGMIAIIAFNVFREGVSKDFPEYTLCVMAWLPLSAAIVYFIVSPIAYFIGIEYGDFFKDDMQKTFFDKSTGKFPKNLLQKI</sequence>
<evidence type="ECO:0000256" key="1">
    <source>
        <dbReference type="SAM" id="Phobius"/>
    </source>
</evidence>
<protein>
    <submittedName>
        <fullName evidence="3">G_PROTEIN_RECEP_F1_2 domain-containing protein</fullName>
    </submittedName>
</protein>
<feature type="transmembrane region" description="Helical" evidence="1">
    <location>
        <begin position="20"/>
        <end position="46"/>
    </location>
</feature>
<feature type="transmembrane region" description="Helical" evidence="1">
    <location>
        <begin position="110"/>
        <end position="129"/>
    </location>
</feature>
<keyword evidence="2" id="KW-1185">Reference proteome</keyword>
<feature type="transmembrane region" description="Helical" evidence="1">
    <location>
        <begin position="78"/>
        <end position="98"/>
    </location>
</feature>